<dbReference type="Proteomes" id="UP000187404">
    <property type="component" value="Unassembled WGS sequence"/>
</dbReference>
<gene>
    <name evidence="2" type="ORF">BHK98_00945</name>
</gene>
<protein>
    <recommendedName>
        <fullName evidence="1">LicD/FKTN/FKRP nucleotidyltransferase domain-containing protein</fullName>
    </recommendedName>
</protein>
<dbReference type="STRING" id="1261640.BHK98_00945"/>
<proteinExistence type="predicted"/>
<evidence type="ECO:0000259" key="1">
    <source>
        <dbReference type="Pfam" id="PF04991"/>
    </source>
</evidence>
<dbReference type="PANTHER" id="PTHR43404:SF2">
    <property type="entry name" value="LIPOPOLYSACCHARIDE CHOLINEPHOSPHOTRANSFERASE LICD"/>
    <property type="match status" value="1"/>
</dbReference>
<comment type="caution">
    <text evidence="2">The sequence shown here is derived from an EMBL/GenBank/DDBJ whole genome shotgun (WGS) entry which is preliminary data.</text>
</comment>
<keyword evidence="3" id="KW-1185">Reference proteome</keyword>
<dbReference type="EMBL" id="MJIE01000001">
    <property type="protein sequence ID" value="OLR54777.1"/>
    <property type="molecule type" value="Genomic_DNA"/>
</dbReference>
<accession>A0A1Q9JF62</accession>
<evidence type="ECO:0000313" key="2">
    <source>
        <dbReference type="EMBL" id="OLR54777.1"/>
    </source>
</evidence>
<sequence>MDGNYMNEIQSVILEIFKCVDGICVRNNIPYFAIGGTCIGAVRHQGFIPWDDDLDIAVPVEYFDAFLEAARRELPEYYSLRTGEETEHYSIVFPKIMDERTTFIEDVEREYPDSYKGVFVDVMPLSGVPENRLMRGLFYKRVNFVRVMNVIRRFPVSYHDRVWKKILGAFMVPFKKIIPFDFYERKWYKILKKRPLSGSEITGFLWEWAGECYTFKSRCFIEAATMKFEDTEIRCPALWDEYLQKYFGDYMELPPESNRKRVHKGVIDLTRPYREYQKLYEINGKAEFERDDG</sequence>
<name>A0A1Q9JF62_9FIRM</name>
<dbReference type="Pfam" id="PF04991">
    <property type="entry name" value="LicD"/>
    <property type="match status" value="1"/>
</dbReference>
<reference evidence="2 3" key="1">
    <citation type="journal article" date="2016" name="Appl. Environ. Microbiol.">
        <title>Function and Phylogeny of Bacterial Butyryl Coenzyme A:Acetate Transferases and Their Diversity in the Proximal Colon of Swine.</title>
        <authorList>
            <person name="Trachsel J."/>
            <person name="Bayles D.O."/>
            <person name="Looft T."/>
            <person name="Levine U.Y."/>
            <person name="Allen H.K."/>
        </authorList>
    </citation>
    <scope>NUCLEOTIDE SEQUENCE [LARGE SCALE GENOMIC DNA]</scope>
    <source>
        <strain evidence="2 3">68-3-10</strain>
    </source>
</reference>
<dbReference type="GO" id="GO:0009100">
    <property type="term" value="P:glycoprotein metabolic process"/>
    <property type="evidence" value="ECO:0007669"/>
    <property type="project" value="UniProtKB-ARBA"/>
</dbReference>
<organism evidence="2 3">
    <name type="scientific">Hornefia porci</name>
    <dbReference type="NCBI Taxonomy" id="2652292"/>
    <lineage>
        <taxon>Bacteria</taxon>
        <taxon>Bacillati</taxon>
        <taxon>Bacillota</taxon>
        <taxon>Clostridia</taxon>
        <taxon>Peptostreptococcales</taxon>
        <taxon>Anaerovoracaceae</taxon>
        <taxon>Hornefia</taxon>
    </lineage>
</organism>
<evidence type="ECO:0000313" key="3">
    <source>
        <dbReference type="Proteomes" id="UP000187404"/>
    </source>
</evidence>
<dbReference type="PANTHER" id="PTHR43404">
    <property type="entry name" value="LIPOPOLYSACCHARIDE CHOLINEPHOSPHOTRANSFERASE LICD"/>
    <property type="match status" value="1"/>
</dbReference>
<dbReference type="RefSeq" id="WP_075711796.1">
    <property type="nucleotide sequence ID" value="NZ_MJIE01000001.1"/>
</dbReference>
<dbReference type="AlphaFoldDB" id="A0A1Q9JF62"/>
<feature type="domain" description="LicD/FKTN/FKRP nucleotidyltransferase" evidence="1">
    <location>
        <begin position="24"/>
        <end position="248"/>
    </location>
</feature>
<dbReference type="InterPro" id="IPR007074">
    <property type="entry name" value="LicD/FKTN/FKRP_NTP_transf"/>
</dbReference>
<dbReference type="InterPro" id="IPR052942">
    <property type="entry name" value="LPS_cholinephosphotransferase"/>
</dbReference>